<dbReference type="CDD" id="cd01014">
    <property type="entry name" value="nicotinamidase_related"/>
    <property type="match status" value="1"/>
</dbReference>
<accession>A0A0Z8FSH6</accession>
<evidence type="ECO:0000256" key="1">
    <source>
        <dbReference type="ARBA" id="ARBA00006336"/>
    </source>
</evidence>
<evidence type="ECO:0000313" key="5">
    <source>
        <dbReference type="Proteomes" id="UP000073494"/>
    </source>
</evidence>
<dbReference type="InterPro" id="IPR050272">
    <property type="entry name" value="Isochorismatase-like_hydrls"/>
</dbReference>
<sequence>MKSALLVIDIQHLPVEGKLYGIENRLRLWKDSLAQARQAGIEVIHVRHHDQELVKGTADWEIHSIVAPLASEKIFDKTFNSAFKETGLHAYLQEKGIEQLIIMGMATNFCVDTTVKVAFEYGYQLAIIKDGTTTGYSGKLDAKDLIDHYQNIWSWNFAQVDKLENIIRG</sequence>
<dbReference type="GO" id="GO:0016787">
    <property type="term" value="F:hydrolase activity"/>
    <property type="evidence" value="ECO:0007669"/>
    <property type="project" value="UniProtKB-KW"/>
</dbReference>
<dbReference type="Gene3D" id="3.40.50.850">
    <property type="entry name" value="Isochorismatase-like"/>
    <property type="match status" value="1"/>
</dbReference>
<comment type="similarity">
    <text evidence="1">Belongs to the isochorismatase family.</text>
</comment>
<dbReference type="RefSeq" id="WP_044774534.1">
    <property type="nucleotide sequence ID" value="NZ_CEFG01000051.1"/>
</dbReference>
<dbReference type="PANTHER" id="PTHR43540:SF14">
    <property type="entry name" value="ISOCHORISMATASE"/>
    <property type="match status" value="1"/>
</dbReference>
<keyword evidence="2 4" id="KW-0378">Hydrolase</keyword>
<dbReference type="EMBL" id="FIHD01000012">
    <property type="protein sequence ID" value="CYU85669.1"/>
    <property type="molecule type" value="Genomic_DNA"/>
</dbReference>
<dbReference type="EC" id="3.5.1.-" evidence="4"/>
<dbReference type="AlphaFoldDB" id="A0A0Z8FSH6"/>
<dbReference type="SUPFAM" id="SSF52499">
    <property type="entry name" value="Isochorismatase-like hydrolases"/>
    <property type="match status" value="1"/>
</dbReference>
<gene>
    <name evidence="4" type="primary">rutB</name>
    <name evidence="4" type="ORF">ERS132416_00850</name>
</gene>
<reference evidence="4 5" key="1">
    <citation type="submission" date="2016-02" db="EMBL/GenBank/DDBJ databases">
        <authorList>
            <consortium name="Pathogen Informatics"/>
        </authorList>
    </citation>
    <scope>NUCLEOTIDE SEQUENCE [LARGE SCALE GENOMIC DNA]</scope>
    <source>
        <strain evidence="4 5">LSS54</strain>
    </source>
</reference>
<dbReference type="Pfam" id="PF00857">
    <property type="entry name" value="Isochorismatase"/>
    <property type="match status" value="1"/>
</dbReference>
<name>A0A0Z8FSH6_STRSU</name>
<evidence type="ECO:0000256" key="2">
    <source>
        <dbReference type="ARBA" id="ARBA00022801"/>
    </source>
</evidence>
<proteinExistence type="inferred from homology"/>
<evidence type="ECO:0000313" key="4">
    <source>
        <dbReference type="EMBL" id="CYU85669.1"/>
    </source>
</evidence>
<dbReference type="PANTHER" id="PTHR43540">
    <property type="entry name" value="PEROXYUREIDOACRYLATE/UREIDOACRYLATE AMIDOHYDROLASE-RELATED"/>
    <property type="match status" value="1"/>
</dbReference>
<protein>
    <submittedName>
        <fullName evidence="4">Isochorismatase hydrolase</fullName>
        <ecNumber evidence="4">3.5.1.-</ecNumber>
    </submittedName>
</protein>
<dbReference type="Proteomes" id="UP000073494">
    <property type="component" value="Unassembled WGS sequence"/>
</dbReference>
<dbReference type="InterPro" id="IPR000868">
    <property type="entry name" value="Isochorismatase-like_dom"/>
</dbReference>
<dbReference type="InterPro" id="IPR036380">
    <property type="entry name" value="Isochorismatase-like_sf"/>
</dbReference>
<evidence type="ECO:0000259" key="3">
    <source>
        <dbReference type="Pfam" id="PF00857"/>
    </source>
</evidence>
<organism evidence="4 5">
    <name type="scientific">Streptococcus suis</name>
    <dbReference type="NCBI Taxonomy" id="1307"/>
    <lineage>
        <taxon>Bacteria</taxon>
        <taxon>Bacillati</taxon>
        <taxon>Bacillota</taxon>
        <taxon>Bacilli</taxon>
        <taxon>Lactobacillales</taxon>
        <taxon>Streptococcaceae</taxon>
        <taxon>Streptococcus</taxon>
    </lineage>
</organism>
<feature type="domain" description="Isochorismatase-like" evidence="3">
    <location>
        <begin position="3"/>
        <end position="135"/>
    </location>
</feature>